<dbReference type="Proteomes" id="UP000576082">
    <property type="component" value="Unassembled WGS sequence"/>
</dbReference>
<sequence>MFTYLDSFYLRSPSRPITTLQETLSVFDKDFLSLIADDDLFLRAIYLSSRDLYMNLNDYNSLSEKNRIKVKLSLLKYLIRFHFRCTPYGLFAGGGVGKINDHAGNISIRDDYNHFRIDLNVVGELISKVNKEGRHALTYYSNNSLYKSGDHLRYIESLLVKNRLSYQLCSVEINDYILQVLHFAKSGKPYKEIAKSLISEDISKEDAMEFVDGLIEEQLLVSELNIKANGDSPLSLLTEKINQYGLLEPEVKTINNNVNRINTSTPTVEECETINVSIYDYLGTEKVMNNLNCDTYISVSGFLPSQIANEVCDAIQILSKLSKKPESGLITKFSEAFFQRYEYEEVPLLQALDVESGIGFPVSRAGEENDINPLIDKIRTDKQTNNEVKITEFDKKLINKISRNEEEIVLTKSDLLDIEKNDAVIPNTFCSIFEVYTKGKEEYDIFLKEAGGSSSINILARFSNNQDVLNWVKEINQYDKEVGDNSVLAEISHIPEGRVGNVIQKPIVRDIEIPILSLSDLDEENVIQLSDIYVKHKQGSVDLFSKKLDKSIIPVLTNSHNFLLSDLTIYKFLSEYQNAIHTTYLLPSFHNLENLYNYLPRIRFGNIILSLRKWKVTLDDLKIHKDFEEAKSIITNYFQKESIPLTIVLVNGDNKLLLDLTNNNFIRIFIQEIKKHKNVVLEEFYEPEDYIVKDSQGNGYNNEFIMSFVKRL</sequence>
<evidence type="ECO:0000259" key="1">
    <source>
        <dbReference type="Pfam" id="PF04738"/>
    </source>
</evidence>
<evidence type="ECO:0000313" key="3">
    <source>
        <dbReference type="Proteomes" id="UP000576082"/>
    </source>
</evidence>
<feature type="domain" description="Lantibiotic dehydratase N-terminal" evidence="1">
    <location>
        <begin position="38"/>
        <end position="664"/>
    </location>
</feature>
<dbReference type="AlphaFoldDB" id="A0A7X9P186"/>
<organism evidence="2 3">
    <name type="scientific">Flammeovirga aprica JL-4</name>
    <dbReference type="NCBI Taxonomy" id="694437"/>
    <lineage>
        <taxon>Bacteria</taxon>
        <taxon>Pseudomonadati</taxon>
        <taxon>Bacteroidota</taxon>
        <taxon>Cytophagia</taxon>
        <taxon>Cytophagales</taxon>
        <taxon>Flammeovirgaceae</taxon>
        <taxon>Flammeovirga</taxon>
    </lineage>
</organism>
<keyword evidence="3" id="KW-1185">Reference proteome</keyword>
<accession>A0A7X9P186</accession>
<dbReference type="Pfam" id="PF04738">
    <property type="entry name" value="Lant_dehydr_N"/>
    <property type="match status" value="1"/>
</dbReference>
<protein>
    <recommendedName>
        <fullName evidence="1">Lantibiotic dehydratase N-terminal domain-containing protein</fullName>
    </recommendedName>
</protein>
<evidence type="ECO:0000313" key="2">
    <source>
        <dbReference type="EMBL" id="NME66794.1"/>
    </source>
</evidence>
<dbReference type="EMBL" id="JABANE010000004">
    <property type="protein sequence ID" value="NME66794.1"/>
    <property type="molecule type" value="Genomic_DNA"/>
</dbReference>
<name>A0A7X9P186_9BACT</name>
<proteinExistence type="predicted"/>
<comment type="caution">
    <text evidence="2">The sequence shown here is derived from an EMBL/GenBank/DDBJ whole genome shotgun (WGS) entry which is preliminary data.</text>
</comment>
<dbReference type="InterPro" id="IPR006827">
    <property type="entry name" value="Lant_deHydtase_N"/>
</dbReference>
<dbReference type="RefSeq" id="WP_169654616.1">
    <property type="nucleotide sequence ID" value="NZ_JABANE010000004.1"/>
</dbReference>
<reference evidence="2 3" key="1">
    <citation type="submission" date="2020-04" db="EMBL/GenBank/DDBJ databases">
        <title>Flammeovirga sp. SR4, a novel species isolated from seawater.</title>
        <authorList>
            <person name="Wang X."/>
        </authorList>
    </citation>
    <scope>NUCLEOTIDE SEQUENCE [LARGE SCALE GENOMIC DNA]</scope>
    <source>
        <strain evidence="2 3">ATCC 23126</strain>
    </source>
</reference>
<gene>
    <name evidence="2" type="ORF">HHU12_02345</name>
</gene>